<organism evidence="2 3">
    <name type="scientific">Nonomuraea maritima</name>
    <dbReference type="NCBI Taxonomy" id="683260"/>
    <lineage>
        <taxon>Bacteria</taxon>
        <taxon>Bacillati</taxon>
        <taxon>Actinomycetota</taxon>
        <taxon>Actinomycetes</taxon>
        <taxon>Streptosporangiales</taxon>
        <taxon>Streptosporangiaceae</taxon>
        <taxon>Nonomuraea</taxon>
    </lineage>
</organism>
<dbReference type="SUPFAM" id="SSF50494">
    <property type="entry name" value="Trypsin-like serine proteases"/>
    <property type="match status" value="1"/>
</dbReference>
<reference evidence="2 3" key="1">
    <citation type="submission" date="2016-10" db="EMBL/GenBank/DDBJ databases">
        <authorList>
            <person name="de Groot N.N."/>
        </authorList>
    </citation>
    <scope>NUCLEOTIDE SEQUENCE [LARGE SCALE GENOMIC DNA]</scope>
    <source>
        <strain evidence="2 3">CGMCC 4.5681</strain>
    </source>
</reference>
<evidence type="ECO:0000313" key="3">
    <source>
        <dbReference type="Proteomes" id="UP000198683"/>
    </source>
</evidence>
<protein>
    <recommendedName>
        <fullName evidence="4">Trypsin</fullName>
    </recommendedName>
</protein>
<feature type="region of interest" description="Disordered" evidence="1">
    <location>
        <begin position="1"/>
        <end position="32"/>
    </location>
</feature>
<dbReference type="Proteomes" id="UP000198683">
    <property type="component" value="Unassembled WGS sequence"/>
</dbReference>
<sequence>MNNPDGSFAGTINKGQKGERLGSCSTGGDSGGPVYTIEPDGYVIAKGINSGGKSVGPLCASIFTDIDDVRRAYGGDVMKRR</sequence>
<dbReference type="AlphaFoldDB" id="A0A1G9SPK3"/>
<evidence type="ECO:0000256" key="1">
    <source>
        <dbReference type="SAM" id="MobiDB-lite"/>
    </source>
</evidence>
<evidence type="ECO:0008006" key="4">
    <source>
        <dbReference type="Google" id="ProtNLM"/>
    </source>
</evidence>
<keyword evidence="3" id="KW-1185">Reference proteome</keyword>
<gene>
    <name evidence="2" type="ORF">SAMN05421874_1635</name>
</gene>
<evidence type="ECO:0000313" key="2">
    <source>
        <dbReference type="EMBL" id="SDM37280.1"/>
    </source>
</evidence>
<accession>A0A1G9SPK3</accession>
<proteinExistence type="predicted"/>
<name>A0A1G9SPK3_9ACTN</name>
<dbReference type="EMBL" id="FNFB01000063">
    <property type="protein sequence ID" value="SDM37280.1"/>
    <property type="molecule type" value="Genomic_DNA"/>
</dbReference>
<dbReference type="InterPro" id="IPR009003">
    <property type="entry name" value="Peptidase_S1_PA"/>
</dbReference>